<protein>
    <submittedName>
        <fullName evidence="4">Uncharacterized protein</fullName>
    </submittedName>
</protein>
<evidence type="ECO:0000256" key="1">
    <source>
        <dbReference type="SAM" id="MobiDB-lite"/>
    </source>
</evidence>
<evidence type="ECO:0000313" key="4">
    <source>
        <dbReference type="EMBL" id="KAF2689995.1"/>
    </source>
</evidence>
<evidence type="ECO:0000313" key="5">
    <source>
        <dbReference type="Proteomes" id="UP000799291"/>
    </source>
</evidence>
<proteinExistence type="predicted"/>
<reference evidence="4" key="1">
    <citation type="journal article" date="2020" name="Stud. Mycol.">
        <title>101 Dothideomycetes genomes: a test case for predicting lifestyles and emergence of pathogens.</title>
        <authorList>
            <person name="Haridas S."/>
            <person name="Albert R."/>
            <person name="Binder M."/>
            <person name="Bloem J."/>
            <person name="Labutti K."/>
            <person name="Salamov A."/>
            <person name="Andreopoulos B."/>
            <person name="Baker S."/>
            <person name="Barry K."/>
            <person name="Bills G."/>
            <person name="Bluhm B."/>
            <person name="Cannon C."/>
            <person name="Castanera R."/>
            <person name="Culley D."/>
            <person name="Daum C."/>
            <person name="Ezra D."/>
            <person name="Gonzalez J."/>
            <person name="Henrissat B."/>
            <person name="Kuo A."/>
            <person name="Liang C."/>
            <person name="Lipzen A."/>
            <person name="Lutzoni F."/>
            <person name="Magnuson J."/>
            <person name="Mondo S."/>
            <person name="Nolan M."/>
            <person name="Ohm R."/>
            <person name="Pangilinan J."/>
            <person name="Park H.-J."/>
            <person name="Ramirez L."/>
            <person name="Alfaro M."/>
            <person name="Sun H."/>
            <person name="Tritt A."/>
            <person name="Yoshinaga Y."/>
            <person name="Zwiers L.-H."/>
            <person name="Turgeon B."/>
            <person name="Goodwin S."/>
            <person name="Spatafora J."/>
            <person name="Crous P."/>
            <person name="Grigoriev I."/>
        </authorList>
    </citation>
    <scope>NUCLEOTIDE SEQUENCE</scope>
    <source>
        <strain evidence="4">CBS 122367</strain>
    </source>
</reference>
<accession>A0A6G1JIJ7</accession>
<dbReference type="EMBL" id="MU005571">
    <property type="protein sequence ID" value="KAF2689995.1"/>
    <property type="molecule type" value="Genomic_DNA"/>
</dbReference>
<feature type="chain" id="PRO_5026060919" evidence="3">
    <location>
        <begin position="22"/>
        <end position="92"/>
    </location>
</feature>
<evidence type="ECO:0000256" key="2">
    <source>
        <dbReference type="SAM" id="Phobius"/>
    </source>
</evidence>
<name>A0A6G1JIJ7_9PLEO</name>
<keyword evidence="2" id="KW-0812">Transmembrane</keyword>
<keyword evidence="2" id="KW-0472">Membrane</keyword>
<dbReference type="PROSITE" id="PS51257">
    <property type="entry name" value="PROKAR_LIPOPROTEIN"/>
    <property type="match status" value="1"/>
</dbReference>
<organism evidence="4 5">
    <name type="scientific">Lentithecium fluviatile CBS 122367</name>
    <dbReference type="NCBI Taxonomy" id="1168545"/>
    <lineage>
        <taxon>Eukaryota</taxon>
        <taxon>Fungi</taxon>
        <taxon>Dikarya</taxon>
        <taxon>Ascomycota</taxon>
        <taxon>Pezizomycotina</taxon>
        <taxon>Dothideomycetes</taxon>
        <taxon>Pleosporomycetidae</taxon>
        <taxon>Pleosporales</taxon>
        <taxon>Massarineae</taxon>
        <taxon>Lentitheciaceae</taxon>
        <taxon>Lentithecium</taxon>
    </lineage>
</organism>
<keyword evidence="2" id="KW-1133">Transmembrane helix</keyword>
<evidence type="ECO:0000256" key="3">
    <source>
        <dbReference type="SAM" id="SignalP"/>
    </source>
</evidence>
<dbReference type="AlphaFoldDB" id="A0A6G1JIJ7"/>
<feature type="compositionally biased region" description="Low complexity" evidence="1">
    <location>
        <begin position="64"/>
        <end position="84"/>
    </location>
</feature>
<feature type="region of interest" description="Disordered" evidence="1">
    <location>
        <begin position="61"/>
        <end position="92"/>
    </location>
</feature>
<gene>
    <name evidence="4" type="ORF">K458DRAFT_439111</name>
</gene>
<feature type="transmembrane region" description="Helical" evidence="2">
    <location>
        <begin position="31"/>
        <end position="50"/>
    </location>
</feature>
<feature type="signal peptide" evidence="3">
    <location>
        <begin position="1"/>
        <end position="21"/>
    </location>
</feature>
<keyword evidence="3" id="KW-0732">Signal</keyword>
<sequence length="92" mass="9675">MTTYKFLRTLTLLCGSVAVSCLLNSRSSDPVKIGVTVIILAIYHAALYILKLCSGQRLTDREASIPGSGPAPAPWGGDAALPAPEYGRQLAS</sequence>
<dbReference type="OrthoDB" id="10478167at2759"/>
<keyword evidence="5" id="KW-1185">Reference proteome</keyword>
<dbReference type="Proteomes" id="UP000799291">
    <property type="component" value="Unassembled WGS sequence"/>
</dbReference>